<name>A0A399SHI3_9BACT</name>
<dbReference type="PANTHER" id="PTHR43479">
    <property type="entry name" value="ACREF/ENVCD OPERON REPRESSOR-RELATED"/>
    <property type="match status" value="1"/>
</dbReference>
<organism evidence="4 5">
    <name type="scientific">Maribellus luteus</name>
    <dbReference type="NCBI Taxonomy" id="2305463"/>
    <lineage>
        <taxon>Bacteria</taxon>
        <taxon>Pseudomonadati</taxon>
        <taxon>Bacteroidota</taxon>
        <taxon>Bacteroidia</taxon>
        <taxon>Marinilabiliales</taxon>
        <taxon>Prolixibacteraceae</taxon>
        <taxon>Maribellus</taxon>
    </lineage>
</organism>
<dbReference type="SUPFAM" id="SSF46689">
    <property type="entry name" value="Homeodomain-like"/>
    <property type="match status" value="1"/>
</dbReference>
<dbReference type="OrthoDB" id="6430772at2"/>
<dbReference type="Gene3D" id="1.10.10.60">
    <property type="entry name" value="Homeodomain-like"/>
    <property type="match status" value="1"/>
</dbReference>
<dbReference type="PANTHER" id="PTHR43479:SF11">
    <property type="entry name" value="ACREF_ENVCD OPERON REPRESSOR-RELATED"/>
    <property type="match status" value="1"/>
</dbReference>
<feature type="DNA-binding region" description="H-T-H motif" evidence="2">
    <location>
        <begin position="35"/>
        <end position="54"/>
    </location>
</feature>
<feature type="domain" description="HTH tetR-type" evidence="3">
    <location>
        <begin position="12"/>
        <end position="72"/>
    </location>
</feature>
<dbReference type="InterPro" id="IPR001647">
    <property type="entry name" value="HTH_TetR"/>
</dbReference>
<keyword evidence="1 2" id="KW-0238">DNA-binding</keyword>
<dbReference type="EMBL" id="QWGR01000266">
    <property type="protein sequence ID" value="RIJ43576.1"/>
    <property type="molecule type" value="Genomic_DNA"/>
</dbReference>
<accession>A0A399SHI3</accession>
<dbReference type="GO" id="GO:0003677">
    <property type="term" value="F:DNA binding"/>
    <property type="evidence" value="ECO:0007669"/>
    <property type="project" value="UniProtKB-UniRule"/>
</dbReference>
<gene>
    <name evidence="4" type="ORF">D1614_24995</name>
</gene>
<dbReference type="AlphaFoldDB" id="A0A399SHI3"/>
<dbReference type="Proteomes" id="UP000265926">
    <property type="component" value="Unassembled WGS sequence"/>
</dbReference>
<dbReference type="InterPro" id="IPR050624">
    <property type="entry name" value="HTH-type_Tx_Regulator"/>
</dbReference>
<evidence type="ECO:0000313" key="4">
    <source>
        <dbReference type="EMBL" id="RIJ43576.1"/>
    </source>
</evidence>
<dbReference type="Pfam" id="PF00440">
    <property type="entry name" value="TetR_N"/>
    <property type="match status" value="1"/>
</dbReference>
<reference evidence="4 5" key="1">
    <citation type="submission" date="2018-08" db="EMBL/GenBank/DDBJ databases">
        <title>Pallidiluteibacterium maritimus gen. nov., sp. nov., isolated from coastal sediment.</title>
        <authorList>
            <person name="Zhou L.Y."/>
        </authorList>
    </citation>
    <scope>NUCLEOTIDE SEQUENCE [LARGE SCALE GENOMIC DNA]</scope>
    <source>
        <strain evidence="4 5">XSD2</strain>
    </source>
</reference>
<keyword evidence="5" id="KW-1185">Reference proteome</keyword>
<dbReference type="InterPro" id="IPR036271">
    <property type="entry name" value="Tet_transcr_reg_TetR-rel_C_sf"/>
</dbReference>
<feature type="non-terminal residue" evidence="4">
    <location>
        <position position="1"/>
    </location>
</feature>
<protein>
    <submittedName>
        <fullName evidence="4">TetR/AcrR family transcriptional regulator</fullName>
    </submittedName>
</protein>
<dbReference type="PROSITE" id="PS50977">
    <property type="entry name" value="HTH_TETR_2"/>
    <property type="match status" value="1"/>
</dbReference>
<evidence type="ECO:0000313" key="5">
    <source>
        <dbReference type="Proteomes" id="UP000265926"/>
    </source>
</evidence>
<dbReference type="RefSeq" id="WP_147384419.1">
    <property type="nucleotide sequence ID" value="NZ_QWGR01000266.1"/>
</dbReference>
<comment type="caution">
    <text evidence="4">The sequence shown here is derived from an EMBL/GenBank/DDBJ whole genome shotgun (WGS) entry which is preliminary data.</text>
</comment>
<sequence length="175" mass="19613">VTDPTGRRKDSQLTLQRMRQATLTLLDTSGYEELRLSDIEEASGLTRGAIYHHYKDKRELVLSIVSERLADITLALERVEIRPGDAAFASLLALNAVFVDAFSASRALMKTLYHLEEVDADFGAYYQQVRGGWATTLAEKLESLCDGAIPARKDIAAFAFLAMTDRFLYDIYSLR</sequence>
<dbReference type="SUPFAM" id="SSF48498">
    <property type="entry name" value="Tetracyclin repressor-like, C-terminal domain"/>
    <property type="match status" value="1"/>
</dbReference>
<evidence type="ECO:0000259" key="3">
    <source>
        <dbReference type="PROSITE" id="PS50977"/>
    </source>
</evidence>
<dbReference type="InterPro" id="IPR009057">
    <property type="entry name" value="Homeodomain-like_sf"/>
</dbReference>
<evidence type="ECO:0000256" key="1">
    <source>
        <dbReference type="ARBA" id="ARBA00023125"/>
    </source>
</evidence>
<dbReference type="Gene3D" id="1.10.357.10">
    <property type="entry name" value="Tetracycline Repressor, domain 2"/>
    <property type="match status" value="1"/>
</dbReference>
<feature type="non-terminal residue" evidence="4">
    <location>
        <position position="175"/>
    </location>
</feature>
<dbReference type="PRINTS" id="PR00455">
    <property type="entry name" value="HTHTETR"/>
</dbReference>
<proteinExistence type="predicted"/>
<evidence type="ECO:0000256" key="2">
    <source>
        <dbReference type="PROSITE-ProRule" id="PRU00335"/>
    </source>
</evidence>